<dbReference type="PRINTS" id="PR00344">
    <property type="entry name" value="BCTRLSENSOR"/>
</dbReference>
<dbReference type="SMART" id="SM00387">
    <property type="entry name" value="HATPase_c"/>
    <property type="match status" value="1"/>
</dbReference>
<feature type="domain" description="Histidine kinase" evidence="8">
    <location>
        <begin position="97"/>
        <end position="311"/>
    </location>
</feature>
<dbReference type="InterPro" id="IPR019734">
    <property type="entry name" value="TPR_rpt"/>
</dbReference>
<dbReference type="SUPFAM" id="SSF55874">
    <property type="entry name" value="ATPase domain of HSP90 chaperone/DNA topoisomerase II/histidine kinase"/>
    <property type="match status" value="1"/>
</dbReference>
<dbReference type="InterPro" id="IPR036890">
    <property type="entry name" value="HATPase_C_sf"/>
</dbReference>
<dbReference type="Pfam" id="PF02518">
    <property type="entry name" value="HATPase_c"/>
    <property type="match status" value="1"/>
</dbReference>
<dbReference type="EMBL" id="SKBL01000003">
    <property type="protein sequence ID" value="TFU17049.1"/>
    <property type="molecule type" value="Genomic_DNA"/>
</dbReference>
<dbReference type="Pfam" id="PF00512">
    <property type="entry name" value="HisKA"/>
    <property type="match status" value="1"/>
</dbReference>
<dbReference type="SUPFAM" id="SSF47384">
    <property type="entry name" value="Homodimeric domain of signal transducing histidine kinase"/>
    <property type="match status" value="1"/>
</dbReference>
<dbReference type="Proteomes" id="UP000297244">
    <property type="component" value="Unassembled WGS sequence"/>
</dbReference>
<dbReference type="InterPro" id="IPR011717">
    <property type="entry name" value="TPR-4"/>
</dbReference>
<evidence type="ECO:0000313" key="9">
    <source>
        <dbReference type="EMBL" id="TFU17049.1"/>
    </source>
</evidence>
<dbReference type="Gene3D" id="1.10.287.130">
    <property type="match status" value="1"/>
</dbReference>
<dbReference type="InterPro" id="IPR011990">
    <property type="entry name" value="TPR-like_helical_dom_sf"/>
</dbReference>
<dbReference type="InterPro" id="IPR036097">
    <property type="entry name" value="HisK_dim/P_sf"/>
</dbReference>
<dbReference type="PROSITE" id="PS50109">
    <property type="entry name" value="HIS_KIN"/>
    <property type="match status" value="1"/>
</dbReference>
<dbReference type="SMART" id="SM00388">
    <property type="entry name" value="HisKA"/>
    <property type="match status" value="1"/>
</dbReference>
<evidence type="ECO:0000313" key="10">
    <source>
        <dbReference type="Proteomes" id="UP000297244"/>
    </source>
</evidence>
<dbReference type="PROSITE" id="PS50005">
    <property type="entry name" value="TPR"/>
    <property type="match status" value="1"/>
</dbReference>
<keyword evidence="6" id="KW-0902">Two-component regulatory system</keyword>
<dbReference type="InterPro" id="IPR050736">
    <property type="entry name" value="Sensor_HK_Regulatory"/>
</dbReference>
<evidence type="ECO:0000256" key="1">
    <source>
        <dbReference type="ARBA" id="ARBA00000085"/>
    </source>
</evidence>
<organism evidence="9 10">
    <name type="scientific">Thermus tengchongensis</name>
    <dbReference type="NCBI Taxonomy" id="1214928"/>
    <lineage>
        <taxon>Bacteria</taxon>
        <taxon>Thermotogati</taxon>
        <taxon>Deinococcota</taxon>
        <taxon>Deinococci</taxon>
        <taxon>Thermales</taxon>
        <taxon>Thermaceae</taxon>
        <taxon>Thermus</taxon>
    </lineage>
</organism>
<keyword evidence="10" id="KW-1185">Reference proteome</keyword>
<dbReference type="Pfam" id="PF07721">
    <property type="entry name" value="TPR_4"/>
    <property type="match status" value="1"/>
</dbReference>
<dbReference type="CDD" id="cd00075">
    <property type="entry name" value="HATPase"/>
    <property type="match status" value="1"/>
</dbReference>
<keyword evidence="5" id="KW-0418">Kinase</keyword>
<dbReference type="InterPro" id="IPR005467">
    <property type="entry name" value="His_kinase_dom"/>
</dbReference>
<evidence type="ECO:0000256" key="5">
    <source>
        <dbReference type="ARBA" id="ARBA00022777"/>
    </source>
</evidence>
<protein>
    <recommendedName>
        <fullName evidence="2">histidine kinase</fullName>
        <ecNumber evidence="2">2.7.13.3</ecNumber>
    </recommendedName>
</protein>
<gene>
    <name evidence="9" type="ORF">E0489_03355</name>
</gene>
<evidence type="ECO:0000259" key="8">
    <source>
        <dbReference type="PROSITE" id="PS50109"/>
    </source>
</evidence>
<evidence type="ECO:0000256" key="3">
    <source>
        <dbReference type="ARBA" id="ARBA00022553"/>
    </source>
</evidence>
<feature type="repeat" description="TPR" evidence="7">
    <location>
        <begin position="610"/>
        <end position="643"/>
    </location>
</feature>
<comment type="catalytic activity">
    <reaction evidence="1">
        <text>ATP + protein L-histidine = ADP + protein N-phospho-L-histidine.</text>
        <dbReference type="EC" id="2.7.13.3"/>
    </reaction>
</comment>
<evidence type="ECO:0000256" key="6">
    <source>
        <dbReference type="ARBA" id="ARBA00023012"/>
    </source>
</evidence>
<dbReference type="EC" id="2.7.13.3" evidence="2"/>
<dbReference type="SMART" id="SM00028">
    <property type="entry name" value="TPR"/>
    <property type="match status" value="4"/>
</dbReference>
<dbReference type="RefSeq" id="WP_135343048.1">
    <property type="nucleotide sequence ID" value="NZ_ML214241.1"/>
</dbReference>
<dbReference type="Gene3D" id="3.30.565.10">
    <property type="entry name" value="Histidine kinase-like ATPase, C-terminal domain"/>
    <property type="match status" value="1"/>
</dbReference>
<dbReference type="CDD" id="cd00082">
    <property type="entry name" value="HisKA"/>
    <property type="match status" value="1"/>
</dbReference>
<accession>A0ABY2K7Z1</accession>
<keyword evidence="4" id="KW-0808">Transferase</keyword>
<evidence type="ECO:0000256" key="2">
    <source>
        <dbReference type="ARBA" id="ARBA00012438"/>
    </source>
</evidence>
<dbReference type="Pfam" id="PF14559">
    <property type="entry name" value="TPR_19"/>
    <property type="match status" value="2"/>
</dbReference>
<dbReference type="Gene3D" id="1.25.40.10">
    <property type="entry name" value="Tetratricopeptide repeat domain"/>
    <property type="match status" value="1"/>
</dbReference>
<name>A0ABY2K7Z1_9DEIN</name>
<comment type="caution">
    <text evidence="9">The sequence shown here is derived from an EMBL/GenBank/DDBJ whole genome shotgun (WGS) entry which is preliminary data.</text>
</comment>
<keyword evidence="7" id="KW-0802">TPR repeat</keyword>
<proteinExistence type="predicted"/>
<dbReference type="InterPro" id="IPR004358">
    <property type="entry name" value="Sig_transdc_His_kin-like_C"/>
</dbReference>
<dbReference type="SUPFAM" id="SSF48452">
    <property type="entry name" value="TPR-like"/>
    <property type="match status" value="1"/>
</dbReference>
<reference evidence="9 10" key="1">
    <citation type="submission" date="2019-03" db="EMBL/GenBank/DDBJ databases">
        <title>Thermus tengchongensis species for the arsenic transformation mechanism.</title>
        <authorList>
            <person name="Yuan G.C."/>
        </authorList>
    </citation>
    <scope>NUCLEOTIDE SEQUENCE [LARGE SCALE GENOMIC DNA]</scope>
    <source>
        <strain evidence="9 10">15Y</strain>
    </source>
</reference>
<dbReference type="InterPro" id="IPR003661">
    <property type="entry name" value="HisK_dim/P_dom"/>
</dbReference>
<dbReference type="InterPro" id="IPR003594">
    <property type="entry name" value="HATPase_dom"/>
</dbReference>
<evidence type="ECO:0000256" key="4">
    <source>
        <dbReference type="ARBA" id="ARBA00022679"/>
    </source>
</evidence>
<sequence length="724" mass="80304">MVQPRLPADLGFLGHLLQRYPVRLVFRGEVLPEGPVQGEKLLEEGELVLYWEGPPPSKEVRETLGLLLRAFREVLELRERELALLKSQEEGSRLLGLLLHEIKNPLMSVLGALELALETEGLPEEAKELLGIAEKSARRIQELLQKAREYLRLGQGVRLKSERVDLKELLRQVAEELRPVARRKRVSLRLVLPRREAWVYGDREWLYQAVLNVVNNGVKYTPEGGRVVLRLLVGQDQYGVAVSDTGPGIPEEEQAKVFEPFYRASTRGEVEGTGLGLALVKRVLEAHGGEVRLKSRLGRGSTFLLLLPRPKPGQRAPVGRLLLLMVALIALARLPIFPAPLGSKAFGEVPAGEVVRLRGLELAFSPEAKGEAQRWRSLWGGGERVRVALEAGGVEAVREGQVPLALITPEGEVRPTGTHLRLSREEAARVSLYRGKVALGQEPLPAGEGAVLGKGVRRKLLAAPLVRPVPGPEGEVVFRLLGPEGTRAFRVEVRSGEAVVLSAKVEGNLFRYLPQEDRLSQVRAMALDEVGLEGYPSDPVPFRERRSFYEGRRRLPQDPAGAEAYLRKAVDAFPDDAEAMGELAFALYLQGRYAEAKPLFERSLALLDSPDTRVRYGRLLYHMGRYAEAEESYRRVLAQDPGNLDARWGLAEVVLALGRAKEAEVLARQVLAVAPDYPLGRFTLAKALLEQGRVEEAKGLLQEELRFRSDPEVAALLRSLSREP</sequence>
<dbReference type="PANTHER" id="PTHR43711">
    <property type="entry name" value="TWO-COMPONENT HISTIDINE KINASE"/>
    <property type="match status" value="1"/>
</dbReference>
<dbReference type="PANTHER" id="PTHR43711:SF28">
    <property type="entry name" value="SENSOR HISTIDINE KINASE YXDK"/>
    <property type="match status" value="1"/>
</dbReference>
<keyword evidence="3" id="KW-0597">Phosphoprotein</keyword>
<evidence type="ECO:0000256" key="7">
    <source>
        <dbReference type="PROSITE-ProRule" id="PRU00339"/>
    </source>
</evidence>